<feature type="domain" description="Tetrahydrofolate dehydrogenase/cyclohydrolase NAD(P)-binding" evidence="13">
    <location>
        <begin position="138"/>
        <end position="279"/>
    </location>
</feature>
<dbReference type="EMBL" id="DTDV01000007">
    <property type="protein sequence ID" value="HGK23247.1"/>
    <property type="molecule type" value="Genomic_DNA"/>
</dbReference>
<accession>A0A7V3ZHS5</accession>
<evidence type="ECO:0000256" key="4">
    <source>
        <dbReference type="ARBA" id="ARBA00022755"/>
    </source>
</evidence>
<proteinExistence type="inferred from homology"/>
<keyword evidence="2 11" id="KW-0554">One-carbon metabolism</keyword>
<dbReference type="GO" id="GO:0000105">
    <property type="term" value="P:L-histidine biosynthetic process"/>
    <property type="evidence" value="ECO:0007669"/>
    <property type="project" value="UniProtKB-KW"/>
</dbReference>
<comment type="pathway">
    <text evidence="1 11">One-carbon metabolism; tetrahydrofolate interconversion.</text>
</comment>
<dbReference type="Gene3D" id="3.40.50.720">
    <property type="entry name" value="NAD(P)-binding Rossmann-like Domain"/>
    <property type="match status" value="1"/>
</dbReference>
<dbReference type="PANTHER" id="PTHR48099">
    <property type="entry name" value="C-1-TETRAHYDROFOLATE SYNTHASE, CYTOPLASMIC-RELATED"/>
    <property type="match status" value="1"/>
</dbReference>
<dbReference type="PRINTS" id="PR00085">
    <property type="entry name" value="THFDHDRGNASE"/>
</dbReference>
<evidence type="ECO:0000256" key="11">
    <source>
        <dbReference type="HAMAP-Rule" id="MF_01576"/>
    </source>
</evidence>
<dbReference type="RefSeq" id="WP_012547432.1">
    <property type="nucleotide sequence ID" value="NZ_VTFL01000001.1"/>
</dbReference>
<comment type="catalytic activity">
    <reaction evidence="11">
        <text>(6R)-5,10-methylene-5,6,7,8-tetrahydrofolate + NADP(+) = (6R)-5,10-methenyltetrahydrofolate + NADPH</text>
        <dbReference type="Rhea" id="RHEA:22812"/>
        <dbReference type="ChEBI" id="CHEBI:15636"/>
        <dbReference type="ChEBI" id="CHEBI:57455"/>
        <dbReference type="ChEBI" id="CHEBI:57783"/>
        <dbReference type="ChEBI" id="CHEBI:58349"/>
        <dbReference type="EC" id="1.5.1.5"/>
    </reaction>
</comment>
<dbReference type="UniPathway" id="UPA00193"/>
<protein>
    <recommendedName>
        <fullName evidence="11">Bifunctional protein FolD</fullName>
    </recommendedName>
    <domain>
        <recommendedName>
            <fullName evidence="11">Methylenetetrahydrofolate dehydrogenase</fullName>
            <ecNumber evidence="11">1.5.1.5</ecNumber>
        </recommendedName>
    </domain>
    <domain>
        <recommendedName>
            <fullName evidence="11">Methenyltetrahydrofolate cyclohydrolase</fullName>
            <ecNumber evidence="11">3.5.4.9</ecNumber>
        </recommendedName>
    </domain>
</protein>
<comment type="caution">
    <text evidence="11">Lacks conserved residue(s) required for the propagation of feature annotation.</text>
</comment>
<dbReference type="HAMAP" id="MF_01576">
    <property type="entry name" value="THF_DHG_CYH"/>
    <property type="match status" value="1"/>
</dbReference>
<dbReference type="EC" id="3.5.4.9" evidence="11"/>
<name>A0A7V3ZHS5_DICTH</name>
<evidence type="ECO:0000256" key="8">
    <source>
        <dbReference type="ARBA" id="ARBA00023102"/>
    </source>
</evidence>
<dbReference type="Pfam" id="PF02882">
    <property type="entry name" value="THF_DHG_CYH_C"/>
    <property type="match status" value="1"/>
</dbReference>
<dbReference type="SUPFAM" id="SSF53223">
    <property type="entry name" value="Aminoacid dehydrogenase-like, N-terminal domain"/>
    <property type="match status" value="1"/>
</dbReference>
<evidence type="ECO:0000256" key="6">
    <source>
        <dbReference type="ARBA" id="ARBA00022857"/>
    </source>
</evidence>
<keyword evidence="7 11" id="KW-0560">Oxidoreductase</keyword>
<dbReference type="FunFam" id="3.40.50.720:FF:000094">
    <property type="entry name" value="Bifunctional protein FolD"/>
    <property type="match status" value="1"/>
</dbReference>
<dbReference type="InterPro" id="IPR020631">
    <property type="entry name" value="THF_DH/CycHdrlase_NAD-bd_dom"/>
</dbReference>
<evidence type="ECO:0000256" key="1">
    <source>
        <dbReference type="ARBA" id="ARBA00004777"/>
    </source>
</evidence>
<gene>
    <name evidence="11" type="primary">folD</name>
    <name evidence="14" type="ORF">ENU78_02180</name>
</gene>
<comment type="function">
    <text evidence="11">Catalyzes the oxidation of 5,10-methylenetetrahydrofolate to 5,10-methenyltetrahydrofolate and then the hydrolysis of 5,10-methenyltetrahydrofolate to 10-formyltetrahydrofolate.</text>
</comment>
<comment type="subunit">
    <text evidence="11">Homodimer.</text>
</comment>
<keyword evidence="5 11" id="KW-0378">Hydrolase</keyword>
<keyword evidence="4 11" id="KW-0658">Purine biosynthesis</keyword>
<evidence type="ECO:0000256" key="10">
    <source>
        <dbReference type="ARBA" id="ARBA00023268"/>
    </source>
</evidence>
<evidence type="ECO:0000256" key="3">
    <source>
        <dbReference type="ARBA" id="ARBA00022605"/>
    </source>
</evidence>
<keyword evidence="8 11" id="KW-0368">Histidine biosynthesis</keyword>
<evidence type="ECO:0000259" key="13">
    <source>
        <dbReference type="Pfam" id="PF02882"/>
    </source>
</evidence>
<keyword evidence="3 11" id="KW-0028">Amino-acid biosynthesis</keyword>
<comment type="similarity">
    <text evidence="11">Belongs to the tetrahydrofolate dehydrogenase/cyclohydrolase family.</text>
</comment>
<dbReference type="Pfam" id="PF00763">
    <property type="entry name" value="THF_DHG_CYH"/>
    <property type="match status" value="1"/>
</dbReference>
<keyword evidence="6 11" id="KW-0521">NADP</keyword>
<feature type="binding site" evidence="11">
    <location>
        <begin position="164"/>
        <end position="166"/>
    </location>
    <ligand>
        <name>NADP(+)</name>
        <dbReference type="ChEBI" id="CHEBI:58349"/>
    </ligand>
</feature>
<dbReference type="GO" id="GO:0005829">
    <property type="term" value="C:cytosol"/>
    <property type="evidence" value="ECO:0007669"/>
    <property type="project" value="TreeGrafter"/>
</dbReference>
<evidence type="ECO:0000256" key="7">
    <source>
        <dbReference type="ARBA" id="ARBA00023002"/>
    </source>
</evidence>
<dbReference type="InterPro" id="IPR046346">
    <property type="entry name" value="Aminoacid_DH-like_N_sf"/>
</dbReference>
<sequence length="283" mass="31535">MGVILEGKPVAEKLEKEIKEKIEIYKTKGIIPNLCIVKVGENEEAEAYAKSIERFFSRIGINVERKNFAENVSLLEFQKALKELEKNNKVHGILILRPLSEELERQKAFRFLSPDKDVEGITYENLGKLFVGEKCFHPCTPQAVIELLDFYKISVEGKDVVVVGRSISVGKPLSILLLNRNATVTICHSKTKNLEELTRRAEVLVAAVGRPHFIGKDMVKEGQVVIDIGTNVVEGKLVGDVNFEEVKDKVGYITPVPGGIGIITTRVLAMNLLKAVEKNEARN</sequence>
<dbReference type="GO" id="GO:0004477">
    <property type="term" value="F:methenyltetrahydrofolate cyclohydrolase activity"/>
    <property type="evidence" value="ECO:0007669"/>
    <property type="project" value="UniProtKB-UniRule"/>
</dbReference>
<comment type="caution">
    <text evidence="14">The sequence shown here is derived from an EMBL/GenBank/DDBJ whole genome shotgun (WGS) entry which is preliminary data.</text>
</comment>
<dbReference type="OMA" id="VCHILTK"/>
<dbReference type="InterPro" id="IPR020630">
    <property type="entry name" value="THF_DH/CycHdrlase_cat_dom"/>
</dbReference>
<comment type="catalytic activity">
    <reaction evidence="11">
        <text>(6R)-5,10-methenyltetrahydrofolate + H2O = (6R)-10-formyltetrahydrofolate + H(+)</text>
        <dbReference type="Rhea" id="RHEA:23700"/>
        <dbReference type="ChEBI" id="CHEBI:15377"/>
        <dbReference type="ChEBI" id="CHEBI:15378"/>
        <dbReference type="ChEBI" id="CHEBI:57455"/>
        <dbReference type="ChEBI" id="CHEBI:195366"/>
        <dbReference type="EC" id="3.5.4.9"/>
    </reaction>
</comment>
<evidence type="ECO:0000259" key="12">
    <source>
        <dbReference type="Pfam" id="PF00763"/>
    </source>
</evidence>
<dbReference type="GO" id="GO:0035999">
    <property type="term" value="P:tetrahydrofolate interconversion"/>
    <property type="evidence" value="ECO:0007669"/>
    <property type="project" value="UniProtKB-UniRule"/>
</dbReference>
<dbReference type="PANTHER" id="PTHR48099:SF5">
    <property type="entry name" value="C-1-TETRAHYDROFOLATE SYNTHASE, CYTOPLASMIC"/>
    <property type="match status" value="1"/>
</dbReference>
<keyword evidence="10 11" id="KW-0511">Multifunctional enzyme</keyword>
<keyword evidence="9 11" id="KW-0486">Methionine biosynthesis</keyword>
<dbReference type="GO" id="GO:0006164">
    <property type="term" value="P:purine nucleotide biosynthetic process"/>
    <property type="evidence" value="ECO:0007669"/>
    <property type="project" value="UniProtKB-KW"/>
</dbReference>
<feature type="binding site" evidence="11">
    <location>
        <position position="230"/>
    </location>
    <ligand>
        <name>NADP(+)</name>
        <dbReference type="ChEBI" id="CHEBI:58349"/>
    </ligand>
</feature>
<dbReference type="AlphaFoldDB" id="A0A7V3ZHS5"/>
<organism evidence="14">
    <name type="scientific">Dictyoglomus thermophilum</name>
    <dbReference type="NCBI Taxonomy" id="14"/>
    <lineage>
        <taxon>Bacteria</taxon>
        <taxon>Pseudomonadati</taxon>
        <taxon>Dictyoglomota</taxon>
        <taxon>Dictyoglomia</taxon>
        <taxon>Dictyoglomales</taxon>
        <taxon>Dictyoglomaceae</taxon>
        <taxon>Dictyoglomus</taxon>
    </lineage>
</organism>
<dbReference type="SUPFAM" id="SSF51735">
    <property type="entry name" value="NAD(P)-binding Rossmann-fold domains"/>
    <property type="match status" value="1"/>
</dbReference>
<dbReference type="EC" id="1.5.1.5" evidence="11"/>
<evidence type="ECO:0000256" key="9">
    <source>
        <dbReference type="ARBA" id="ARBA00023167"/>
    </source>
</evidence>
<dbReference type="CDD" id="cd01080">
    <property type="entry name" value="NAD_bind_m-THF_DH_Cyclohyd"/>
    <property type="match status" value="1"/>
</dbReference>
<dbReference type="InterPro" id="IPR000672">
    <property type="entry name" value="THF_DH/CycHdrlase"/>
</dbReference>
<evidence type="ECO:0000256" key="5">
    <source>
        <dbReference type="ARBA" id="ARBA00022801"/>
    </source>
</evidence>
<evidence type="ECO:0000313" key="14">
    <source>
        <dbReference type="EMBL" id="HGK23247.1"/>
    </source>
</evidence>
<dbReference type="InterPro" id="IPR036291">
    <property type="entry name" value="NAD(P)-bd_dom_sf"/>
</dbReference>
<dbReference type="GO" id="GO:0004488">
    <property type="term" value="F:methylenetetrahydrofolate dehydrogenase (NADP+) activity"/>
    <property type="evidence" value="ECO:0007669"/>
    <property type="project" value="UniProtKB-UniRule"/>
</dbReference>
<evidence type="ECO:0000256" key="2">
    <source>
        <dbReference type="ARBA" id="ARBA00022563"/>
    </source>
</evidence>
<reference evidence="14" key="1">
    <citation type="journal article" date="2020" name="mSystems">
        <title>Genome- and Community-Level Interaction Insights into Carbon Utilization and Element Cycling Functions of Hydrothermarchaeota in Hydrothermal Sediment.</title>
        <authorList>
            <person name="Zhou Z."/>
            <person name="Liu Y."/>
            <person name="Xu W."/>
            <person name="Pan J."/>
            <person name="Luo Z.H."/>
            <person name="Li M."/>
        </authorList>
    </citation>
    <scope>NUCLEOTIDE SEQUENCE [LARGE SCALE GENOMIC DNA]</scope>
    <source>
        <strain evidence="14">SpSt-70</strain>
    </source>
</reference>
<dbReference type="Gene3D" id="3.40.50.10860">
    <property type="entry name" value="Leucine Dehydrogenase, chain A, domain 1"/>
    <property type="match status" value="1"/>
</dbReference>
<dbReference type="GO" id="GO:0009086">
    <property type="term" value="P:methionine biosynthetic process"/>
    <property type="evidence" value="ECO:0007669"/>
    <property type="project" value="UniProtKB-KW"/>
</dbReference>
<dbReference type="SMR" id="A0A7V3ZHS5"/>
<feature type="domain" description="Tetrahydrofolate dehydrogenase/cyclohydrolase catalytic" evidence="12">
    <location>
        <begin position="5"/>
        <end position="119"/>
    </location>
</feature>